<reference evidence="4" key="5">
    <citation type="submission" date="2019-02" db="EMBL/GenBank/DDBJ databases">
        <authorList>
            <person name="Whitman W."/>
            <person name="Huntemann M."/>
            <person name="Clum A."/>
            <person name="Pillay M."/>
            <person name="Palaniappan K."/>
            <person name="Varghese N."/>
            <person name="Mikhailova N."/>
            <person name="Stamatis D."/>
            <person name="Reddy T."/>
            <person name="Daum C."/>
            <person name="Shapiro N."/>
            <person name="Ivanova N."/>
            <person name="Kyrpides N."/>
            <person name="Woyke T."/>
        </authorList>
    </citation>
    <scope>NUCLEOTIDE SEQUENCE</scope>
    <source>
        <strain evidence="4">AC4r</strain>
    </source>
</reference>
<dbReference type="KEGG" id="malk:MalAC0309_2658"/>
<dbReference type="InterPro" id="IPR009839">
    <property type="entry name" value="SseB_N"/>
</dbReference>
<keyword evidence="6" id="KW-1185">Reference proteome</keyword>
<evidence type="ECO:0000313" key="5">
    <source>
        <dbReference type="Proteomes" id="UP000218965"/>
    </source>
</evidence>
<gene>
    <name evidence="4" type="ORF">EV140_1341</name>
    <name evidence="3" type="ORF">MalAC0309_2658</name>
</gene>
<evidence type="ECO:0000313" key="6">
    <source>
        <dbReference type="Proteomes" id="UP000292408"/>
    </source>
</evidence>
<evidence type="ECO:0000256" key="1">
    <source>
        <dbReference type="SAM" id="MobiDB-lite"/>
    </source>
</evidence>
<organism evidence="3 5">
    <name type="scientific">Microcella alkaliphila</name>
    <dbReference type="NCBI Taxonomy" id="279828"/>
    <lineage>
        <taxon>Bacteria</taxon>
        <taxon>Bacillati</taxon>
        <taxon>Actinomycetota</taxon>
        <taxon>Actinomycetes</taxon>
        <taxon>Micrococcales</taxon>
        <taxon>Microbacteriaceae</taxon>
        <taxon>Microcella</taxon>
    </lineage>
</organism>
<evidence type="ECO:0000313" key="3">
    <source>
        <dbReference type="EMBL" id="BAU33492.1"/>
    </source>
</evidence>
<feature type="compositionally biased region" description="Basic residues" evidence="1">
    <location>
        <begin position="1"/>
        <end position="11"/>
    </location>
</feature>
<evidence type="ECO:0000313" key="4">
    <source>
        <dbReference type="EMBL" id="RZT60819.1"/>
    </source>
</evidence>
<evidence type="ECO:0000259" key="2">
    <source>
        <dbReference type="Pfam" id="PF07179"/>
    </source>
</evidence>
<protein>
    <submittedName>
        <fullName evidence="4">Type III secretion system (T3SS) SseB-like protein</fullName>
    </submittedName>
</protein>
<proteinExistence type="predicted"/>
<reference evidence="3" key="2">
    <citation type="submission" date="2015-12" db="EMBL/GenBank/DDBJ databases">
        <authorList>
            <consortium name="Microcella alkaliphila JAM AC0309 genome sequencing consortium"/>
            <person name="Kurata A."/>
            <person name="Hirose Y."/>
            <person name="Kishimoto N."/>
            <person name="Kobayashi T."/>
        </authorList>
    </citation>
    <scope>NUCLEOTIDE SEQUENCE</scope>
    <source>
        <strain evidence="3">JAM AC0309</strain>
    </source>
</reference>
<dbReference type="Pfam" id="PF07179">
    <property type="entry name" value="SseB"/>
    <property type="match status" value="1"/>
</dbReference>
<accession>A0A0U5BCP9</accession>
<name>A0A0U5BCP9_9MICO</name>
<dbReference type="Proteomes" id="UP000292408">
    <property type="component" value="Unassembled WGS sequence"/>
</dbReference>
<dbReference type="AlphaFoldDB" id="A0A0U5BCP9"/>
<reference evidence="3 5" key="4">
    <citation type="submission" date="2016-01" db="EMBL/GenBank/DDBJ databases">
        <title>Microcella alkaliphila JAM AC0309 whole genome shotgun sequence.</title>
        <authorList>
            <person name="Kurata A."/>
            <person name="Hirose Y."/>
            <person name="Kishimoto N."/>
            <person name="Kobayashi T."/>
        </authorList>
    </citation>
    <scope>NUCLEOTIDE SEQUENCE [LARGE SCALE GENOMIC DNA]</scope>
    <source>
        <strain evidence="3 5">JAM AC0309</strain>
    </source>
</reference>
<sequence length="156" mass="17199">MPKKKSSKKSGGRPSGRPGGVSAPKMKRGMPPHRVAEDQQLAAALERQDTAAVAFALRNDYCIVPLLPGSGPEQIRVFRAEDAEKFMLLLFSSPERYVDMVPQEPSHRFLAYDGPTLRDFLEQNVDNLEAVVFDVAGPHSMQADPREVLAALQLEV</sequence>
<reference evidence="5" key="3">
    <citation type="submission" date="2015-12" db="EMBL/GenBank/DDBJ databases">
        <authorList>
            <person name="Shamseldin A."/>
            <person name="Moawad H."/>
            <person name="Abd El-Rahim W.M."/>
            <person name="Sadowsky M.J."/>
        </authorList>
    </citation>
    <scope>NUCLEOTIDE SEQUENCE [LARGE SCALE GENOMIC DNA]</scope>
    <source>
        <strain evidence="5">JAM AC0309</strain>
    </source>
</reference>
<feature type="domain" description="SseB protein N-terminal" evidence="2">
    <location>
        <begin position="39"/>
        <end position="148"/>
    </location>
</feature>
<dbReference type="EMBL" id="SGXT01000014">
    <property type="protein sequence ID" value="RZT60819.1"/>
    <property type="molecule type" value="Genomic_DNA"/>
</dbReference>
<feature type="region of interest" description="Disordered" evidence="1">
    <location>
        <begin position="1"/>
        <end position="34"/>
    </location>
</feature>
<dbReference type="Proteomes" id="UP000218965">
    <property type="component" value="Chromosome"/>
</dbReference>
<dbReference type="RefSeq" id="WP_231923961.1">
    <property type="nucleotide sequence ID" value="NZ_AP017315.1"/>
</dbReference>
<dbReference type="EMBL" id="AP017315">
    <property type="protein sequence ID" value="BAU33492.1"/>
    <property type="molecule type" value="Genomic_DNA"/>
</dbReference>
<reference evidence="4 6" key="1">
    <citation type="journal article" date="2015" name="Stand. Genomic Sci.">
        <title>Genomic Encyclopedia of Bacterial and Archaeal Type Strains, Phase III: the genomes of soil and plant-associated and newly described type strains.</title>
        <authorList>
            <person name="Whitman W.B."/>
            <person name="Woyke T."/>
            <person name="Klenk H.P."/>
            <person name="Zhou Y."/>
            <person name="Lilburn T.G."/>
            <person name="Beck B.J."/>
            <person name="De Vos P."/>
            <person name="Vandamme P."/>
            <person name="Eisen J.A."/>
            <person name="Garrity G."/>
            <person name="Hugenholtz P."/>
            <person name="Kyrpides N.C."/>
        </authorList>
    </citation>
    <scope>NUCLEOTIDE SEQUENCE [LARGE SCALE GENOMIC DNA]</scope>
    <source>
        <strain evidence="4 6">AC4r</strain>
    </source>
</reference>